<reference evidence="2" key="1">
    <citation type="submission" date="2023-03" db="EMBL/GenBank/DDBJ databases">
        <title>Massive genome expansion in bonnet fungi (Mycena s.s.) driven by repeated elements and novel gene families across ecological guilds.</title>
        <authorList>
            <consortium name="Lawrence Berkeley National Laboratory"/>
            <person name="Harder C.B."/>
            <person name="Miyauchi S."/>
            <person name="Viragh M."/>
            <person name="Kuo A."/>
            <person name="Thoen E."/>
            <person name="Andreopoulos B."/>
            <person name="Lu D."/>
            <person name="Skrede I."/>
            <person name="Drula E."/>
            <person name="Henrissat B."/>
            <person name="Morin E."/>
            <person name="Kohler A."/>
            <person name="Barry K."/>
            <person name="LaButti K."/>
            <person name="Morin E."/>
            <person name="Salamov A."/>
            <person name="Lipzen A."/>
            <person name="Mereny Z."/>
            <person name="Hegedus B."/>
            <person name="Baldrian P."/>
            <person name="Stursova M."/>
            <person name="Weitz H."/>
            <person name="Taylor A."/>
            <person name="Grigoriev I.V."/>
            <person name="Nagy L.G."/>
            <person name="Martin F."/>
            <person name="Kauserud H."/>
        </authorList>
    </citation>
    <scope>NUCLEOTIDE SEQUENCE</scope>
    <source>
        <strain evidence="2">CBHHK067</strain>
    </source>
</reference>
<keyword evidence="3" id="KW-1185">Reference proteome</keyword>
<comment type="caution">
    <text evidence="2">The sequence shown here is derived from an EMBL/GenBank/DDBJ whole genome shotgun (WGS) entry which is preliminary data.</text>
</comment>
<protein>
    <submittedName>
        <fullName evidence="2">Uncharacterized protein</fullName>
    </submittedName>
</protein>
<feature type="region of interest" description="Disordered" evidence="1">
    <location>
        <begin position="290"/>
        <end position="309"/>
    </location>
</feature>
<dbReference type="AlphaFoldDB" id="A0AAD7CSX9"/>
<evidence type="ECO:0000256" key="1">
    <source>
        <dbReference type="SAM" id="MobiDB-lite"/>
    </source>
</evidence>
<feature type="compositionally biased region" description="Basic and acidic residues" evidence="1">
    <location>
        <begin position="154"/>
        <end position="163"/>
    </location>
</feature>
<sequence>MPLQLHHDKIGVFRRSSSKDSEPTYDQIFPSIDESPPIVQSHVNPFFVIANAGPKLEAGGLDALSDYWRSHTDIITLVYIWSLMKQASPTPQWRRDPYVGRGGDRQGSQSGDRDRGSPASKLVRSTRFSSNDAGAAGPSASGGTYGRTAADLPALDKDDHSDTTDSDVLTEDAVRAVDFVDRSEFFDIDSPWTLPLGQIRVRIRRIRPKPAADPPVQDADFGPANGVGVEEIDVLELGPRISKPGAVNVIAQVLPPRQRDVASPPPNADQLEERDTIGAMNARYRNLIQNARGSKSPSQSAKSANYRDVQRSDYPIYDGRYNPAHDISTMTPPIQLYNPAFARFVNDATNPALEIPDNVALAIYEDENTRRKRVRPALKNAISYGITQMVSDDRTTPDGVIMWTMSGTDGSLNETVALLIEEKRELGEGGSSTNDPDPSRFFPYANSFLSSDMPVHFEYVEALERDSGCVTFLCRTVDDTPRTVVVKFTQAYCPEAHKLLAAKGMAPELLYCGSVDHSLVTLAALRTASKFYSIFGGPAHASAAKQVIPYPFARRPRILTSISEFRRPGVGQKVYGAFGASRVRAPARV</sequence>
<name>A0AAD7CSX9_MYCRO</name>
<feature type="region of interest" description="Disordered" evidence="1">
    <location>
        <begin position="90"/>
        <end position="167"/>
    </location>
</feature>
<dbReference type="Proteomes" id="UP001221757">
    <property type="component" value="Unassembled WGS sequence"/>
</dbReference>
<accession>A0AAD7CSX9</accession>
<evidence type="ECO:0000313" key="2">
    <source>
        <dbReference type="EMBL" id="KAJ7662473.1"/>
    </source>
</evidence>
<proteinExistence type="predicted"/>
<gene>
    <name evidence="2" type="ORF">B0H17DRAFT_1211873</name>
</gene>
<organism evidence="2 3">
    <name type="scientific">Mycena rosella</name>
    <name type="common">Pink bonnet</name>
    <name type="synonym">Agaricus rosellus</name>
    <dbReference type="NCBI Taxonomy" id="1033263"/>
    <lineage>
        <taxon>Eukaryota</taxon>
        <taxon>Fungi</taxon>
        <taxon>Dikarya</taxon>
        <taxon>Basidiomycota</taxon>
        <taxon>Agaricomycotina</taxon>
        <taxon>Agaricomycetes</taxon>
        <taxon>Agaricomycetidae</taxon>
        <taxon>Agaricales</taxon>
        <taxon>Marasmiineae</taxon>
        <taxon>Mycenaceae</taxon>
        <taxon>Mycena</taxon>
    </lineage>
</organism>
<feature type="compositionally biased region" description="Polar residues" evidence="1">
    <location>
        <begin position="290"/>
        <end position="303"/>
    </location>
</feature>
<evidence type="ECO:0000313" key="3">
    <source>
        <dbReference type="Proteomes" id="UP001221757"/>
    </source>
</evidence>
<feature type="compositionally biased region" description="Low complexity" evidence="1">
    <location>
        <begin position="129"/>
        <end position="142"/>
    </location>
</feature>
<feature type="compositionally biased region" description="Basic and acidic residues" evidence="1">
    <location>
        <begin position="93"/>
        <end position="104"/>
    </location>
</feature>
<dbReference type="EMBL" id="JARKIE010000239">
    <property type="protein sequence ID" value="KAJ7662473.1"/>
    <property type="molecule type" value="Genomic_DNA"/>
</dbReference>